<evidence type="ECO:0000313" key="2">
    <source>
        <dbReference type="Proteomes" id="UP000827976"/>
    </source>
</evidence>
<protein>
    <submittedName>
        <fullName evidence="1">Uncharacterized protein</fullName>
    </submittedName>
</protein>
<accession>A0ACB7TYT9</accession>
<sequence length="178" mass="19415">MMIPTSPMSPSMMMIRSPPMSPSSPKMISPISDSQARNQPLIVKEGSVAEKDRARIGELAGGTAAECAAVCCCCPCGLISLLVLAVVRLPAGLCRQAIRRRRRKRKRKKAMAMEAAAGGFGSSDDDDESVYHRRVLIDSGGVDSVPSMSPSEEEVELEKEMWAKFYSTGFWRSSSQRE</sequence>
<proteinExistence type="predicted"/>
<evidence type="ECO:0000313" key="1">
    <source>
        <dbReference type="EMBL" id="KAH7653225.1"/>
    </source>
</evidence>
<name>A0ACB7TYT9_DIOAL</name>
<dbReference type="EMBL" id="CM037029">
    <property type="protein sequence ID" value="KAH7653225.1"/>
    <property type="molecule type" value="Genomic_DNA"/>
</dbReference>
<comment type="caution">
    <text evidence="1">The sequence shown here is derived from an EMBL/GenBank/DDBJ whole genome shotgun (WGS) entry which is preliminary data.</text>
</comment>
<organism evidence="1 2">
    <name type="scientific">Dioscorea alata</name>
    <name type="common">Purple yam</name>
    <dbReference type="NCBI Taxonomy" id="55571"/>
    <lineage>
        <taxon>Eukaryota</taxon>
        <taxon>Viridiplantae</taxon>
        <taxon>Streptophyta</taxon>
        <taxon>Embryophyta</taxon>
        <taxon>Tracheophyta</taxon>
        <taxon>Spermatophyta</taxon>
        <taxon>Magnoliopsida</taxon>
        <taxon>Liliopsida</taxon>
        <taxon>Dioscoreales</taxon>
        <taxon>Dioscoreaceae</taxon>
        <taxon>Dioscorea</taxon>
    </lineage>
</organism>
<keyword evidence="2" id="KW-1185">Reference proteome</keyword>
<gene>
    <name evidence="1" type="ORF">IHE45_19G067100</name>
</gene>
<reference evidence="2" key="1">
    <citation type="journal article" date="2022" name="Nat. Commun.">
        <title>Chromosome evolution and the genetic basis of agronomically important traits in greater yam.</title>
        <authorList>
            <person name="Bredeson J.V."/>
            <person name="Lyons J.B."/>
            <person name="Oniyinde I.O."/>
            <person name="Okereke N.R."/>
            <person name="Kolade O."/>
            <person name="Nnabue I."/>
            <person name="Nwadili C.O."/>
            <person name="Hribova E."/>
            <person name="Parker M."/>
            <person name="Nwogha J."/>
            <person name="Shu S."/>
            <person name="Carlson J."/>
            <person name="Kariba R."/>
            <person name="Muthemba S."/>
            <person name="Knop K."/>
            <person name="Barton G.J."/>
            <person name="Sherwood A.V."/>
            <person name="Lopez-Montes A."/>
            <person name="Asiedu R."/>
            <person name="Jamnadass R."/>
            <person name="Muchugi A."/>
            <person name="Goodstein D."/>
            <person name="Egesi C.N."/>
            <person name="Featherston J."/>
            <person name="Asfaw A."/>
            <person name="Simpson G.G."/>
            <person name="Dolezel J."/>
            <person name="Hendre P.S."/>
            <person name="Van Deynze A."/>
            <person name="Kumar P.L."/>
            <person name="Obidiegwu J.E."/>
            <person name="Bhattacharjee R."/>
            <person name="Rokhsar D.S."/>
        </authorList>
    </citation>
    <scope>NUCLEOTIDE SEQUENCE [LARGE SCALE GENOMIC DNA]</scope>
    <source>
        <strain evidence="2">cv. TDa95/00328</strain>
    </source>
</reference>
<dbReference type="Proteomes" id="UP000827976">
    <property type="component" value="Chromosome 19"/>
</dbReference>